<feature type="domain" description="LUD" evidence="1">
    <location>
        <begin position="59"/>
        <end position="163"/>
    </location>
</feature>
<dbReference type="Pfam" id="PF02589">
    <property type="entry name" value="LUD_dom"/>
    <property type="match status" value="1"/>
</dbReference>
<gene>
    <name evidence="2" type="primary">lutC</name>
    <name evidence="2" type="ORF">AArcS_0233</name>
</gene>
<reference evidence="2" key="1">
    <citation type="submission" date="2020-11" db="EMBL/GenBank/DDBJ databases">
        <title>Carbohydrate-dependent, anaerobic sulfur respiration: A novel catabolism in halophilic archaea.</title>
        <authorList>
            <person name="Sorokin D.Y."/>
            <person name="Messina E."/>
            <person name="Smedile F."/>
            <person name="La Cono V."/>
            <person name="Hallsworth J.E."/>
            <person name="Yakimov M.M."/>
        </authorList>
    </citation>
    <scope>NUCLEOTIDE SEQUENCE</scope>
    <source>
        <strain evidence="2">AArc-S</strain>
    </source>
</reference>
<dbReference type="Gene3D" id="3.40.50.10420">
    <property type="entry name" value="NagB/RpiA/CoA transferase-like"/>
    <property type="match status" value="1"/>
</dbReference>
<dbReference type="InterPro" id="IPR037171">
    <property type="entry name" value="NagB/RpiA_transferase-like"/>
</dbReference>
<dbReference type="InterPro" id="IPR024185">
    <property type="entry name" value="FTHF_cligase-like_sf"/>
</dbReference>
<evidence type="ECO:0000313" key="2">
    <source>
        <dbReference type="EMBL" id="QSG01468.1"/>
    </source>
</evidence>
<evidence type="ECO:0000313" key="3">
    <source>
        <dbReference type="Proteomes" id="UP000663586"/>
    </source>
</evidence>
<dbReference type="Proteomes" id="UP000663586">
    <property type="component" value="Chromosome"/>
</dbReference>
<protein>
    <submittedName>
        <fullName evidence="2">L-lactate utilization protein LutC, contains LUDdomain</fullName>
    </submittedName>
</protein>
<dbReference type="AlphaFoldDB" id="A0A897MNG4"/>
<keyword evidence="3" id="KW-1185">Reference proteome</keyword>
<dbReference type="GeneID" id="70683620"/>
<dbReference type="EMBL" id="CP064786">
    <property type="protein sequence ID" value="QSG01468.1"/>
    <property type="molecule type" value="Genomic_DNA"/>
</dbReference>
<dbReference type="InterPro" id="IPR003741">
    <property type="entry name" value="LUD_dom"/>
</dbReference>
<evidence type="ECO:0000259" key="1">
    <source>
        <dbReference type="Pfam" id="PF02589"/>
    </source>
</evidence>
<sequence length="166" mass="17260">MSAVDRFSTAASNAGATVHAVDRSEAAETIAELACQPAIGTPLSFDGVSLPEMIETDPNKAELQVAESGITSAPLGVQSLGSVLIPSDERMGGPFSLFPERHIAVVESDDLVRDVETAFTRIADRYRTDGNDAVLVTGPSTTGDMGALVTGVHGPGELHIVVIDDE</sequence>
<dbReference type="SUPFAM" id="SSF100950">
    <property type="entry name" value="NagB/RpiA/CoA transferase-like"/>
    <property type="match status" value="1"/>
</dbReference>
<dbReference type="KEGG" id="hara:AArcS_0233"/>
<accession>A0A897MNG4</accession>
<name>A0A897MNG4_9EURY</name>
<dbReference type="RefSeq" id="WP_238478593.1">
    <property type="nucleotide sequence ID" value="NZ_CP064786.1"/>
</dbReference>
<dbReference type="PANTHER" id="PTHR43682">
    <property type="entry name" value="LACTATE UTILIZATION PROTEIN C"/>
    <property type="match status" value="1"/>
</dbReference>
<dbReference type="PANTHER" id="PTHR43682:SF1">
    <property type="entry name" value="LACTATE UTILIZATION PROTEIN C"/>
    <property type="match status" value="1"/>
</dbReference>
<organism evidence="2 3">
    <name type="scientific">Natranaeroarchaeum sulfidigenes</name>
    <dbReference type="NCBI Taxonomy" id="2784880"/>
    <lineage>
        <taxon>Archaea</taxon>
        <taxon>Methanobacteriati</taxon>
        <taxon>Methanobacteriota</taxon>
        <taxon>Stenosarchaea group</taxon>
        <taxon>Halobacteria</taxon>
        <taxon>Halobacteriales</taxon>
        <taxon>Natronoarchaeaceae</taxon>
        <taxon>Natranaeroarchaeum</taxon>
    </lineage>
</organism>
<proteinExistence type="predicted"/>